<feature type="region of interest" description="Disordered" evidence="1">
    <location>
        <begin position="80"/>
        <end position="117"/>
    </location>
</feature>
<reference evidence="2 3" key="1">
    <citation type="submission" date="2024-01" db="EMBL/GenBank/DDBJ databases">
        <title>A telomere-to-telomere, gap-free genome of sweet tea (Lithocarpus litseifolius).</title>
        <authorList>
            <person name="Zhou J."/>
        </authorList>
    </citation>
    <scope>NUCLEOTIDE SEQUENCE [LARGE SCALE GENOMIC DNA]</scope>
    <source>
        <strain evidence="2">Zhou-2022a</strain>
        <tissue evidence="2">Leaf</tissue>
    </source>
</reference>
<gene>
    <name evidence="2" type="ORF">SO802_025610</name>
</gene>
<name>A0AAW2C0M9_9ROSI</name>
<dbReference type="EMBL" id="JAZDWU010000009">
    <property type="protein sequence ID" value="KAK9990625.1"/>
    <property type="molecule type" value="Genomic_DNA"/>
</dbReference>
<evidence type="ECO:0000313" key="3">
    <source>
        <dbReference type="Proteomes" id="UP001459277"/>
    </source>
</evidence>
<dbReference type="Proteomes" id="UP001459277">
    <property type="component" value="Unassembled WGS sequence"/>
</dbReference>
<proteinExistence type="predicted"/>
<evidence type="ECO:0000313" key="2">
    <source>
        <dbReference type="EMBL" id="KAK9990625.1"/>
    </source>
</evidence>
<feature type="compositionally biased region" description="Basic residues" evidence="1">
    <location>
        <begin position="97"/>
        <end position="111"/>
    </location>
</feature>
<keyword evidence="3" id="KW-1185">Reference proteome</keyword>
<comment type="caution">
    <text evidence="2">The sequence shown here is derived from an EMBL/GenBank/DDBJ whole genome shotgun (WGS) entry which is preliminary data.</text>
</comment>
<protein>
    <submittedName>
        <fullName evidence="2">Uncharacterized protein</fullName>
    </submittedName>
</protein>
<evidence type="ECO:0000256" key="1">
    <source>
        <dbReference type="SAM" id="MobiDB-lite"/>
    </source>
</evidence>
<dbReference type="AlphaFoldDB" id="A0AAW2C0M9"/>
<sequence length="117" mass="13395">MALAQVASSTSRSNVLRPISAFISPNLRHQLSTDDTRTLTIETSIPFTSHKCESLLRSVETMPSELLSFFRDTMTMHGDRHSLALQGQADLPVLPPRQRRRGRRHHRRRGGRNHDER</sequence>
<accession>A0AAW2C0M9</accession>
<organism evidence="2 3">
    <name type="scientific">Lithocarpus litseifolius</name>
    <dbReference type="NCBI Taxonomy" id="425828"/>
    <lineage>
        <taxon>Eukaryota</taxon>
        <taxon>Viridiplantae</taxon>
        <taxon>Streptophyta</taxon>
        <taxon>Embryophyta</taxon>
        <taxon>Tracheophyta</taxon>
        <taxon>Spermatophyta</taxon>
        <taxon>Magnoliopsida</taxon>
        <taxon>eudicotyledons</taxon>
        <taxon>Gunneridae</taxon>
        <taxon>Pentapetalae</taxon>
        <taxon>rosids</taxon>
        <taxon>fabids</taxon>
        <taxon>Fagales</taxon>
        <taxon>Fagaceae</taxon>
        <taxon>Lithocarpus</taxon>
    </lineage>
</organism>